<organism evidence="1 2">
    <name type="scientific">Brachionus plicatilis</name>
    <name type="common">Marine rotifer</name>
    <name type="synonym">Brachionus muelleri</name>
    <dbReference type="NCBI Taxonomy" id="10195"/>
    <lineage>
        <taxon>Eukaryota</taxon>
        <taxon>Metazoa</taxon>
        <taxon>Spiralia</taxon>
        <taxon>Gnathifera</taxon>
        <taxon>Rotifera</taxon>
        <taxon>Eurotatoria</taxon>
        <taxon>Monogononta</taxon>
        <taxon>Pseudotrocha</taxon>
        <taxon>Ploima</taxon>
        <taxon>Brachionidae</taxon>
        <taxon>Brachionus</taxon>
    </lineage>
</organism>
<comment type="caution">
    <text evidence="1">The sequence shown here is derived from an EMBL/GenBank/DDBJ whole genome shotgun (WGS) entry which is preliminary data.</text>
</comment>
<dbReference type="AlphaFoldDB" id="A0A3M7SP54"/>
<proteinExistence type="predicted"/>
<reference evidence="1 2" key="1">
    <citation type="journal article" date="2018" name="Sci. Rep.">
        <title>Genomic signatures of local adaptation to the degree of environmental predictability in rotifers.</title>
        <authorList>
            <person name="Franch-Gras L."/>
            <person name="Hahn C."/>
            <person name="Garcia-Roger E.M."/>
            <person name="Carmona M.J."/>
            <person name="Serra M."/>
            <person name="Gomez A."/>
        </authorList>
    </citation>
    <scope>NUCLEOTIDE SEQUENCE [LARGE SCALE GENOMIC DNA]</scope>
    <source>
        <strain evidence="1">HYR1</strain>
    </source>
</reference>
<name>A0A3M7SP54_BRAPC</name>
<evidence type="ECO:0000313" key="2">
    <source>
        <dbReference type="Proteomes" id="UP000276133"/>
    </source>
</evidence>
<gene>
    <name evidence="1" type="ORF">BpHYR1_005154</name>
</gene>
<keyword evidence="2" id="KW-1185">Reference proteome</keyword>
<dbReference type="EMBL" id="REGN01001038">
    <property type="protein sequence ID" value="RNA37516.1"/>
    <property type="molecule type" value="Genomic_DNA"/>
</dbReference>
<sequence length="63" mass="7500">MLLFLWNYSNALQQIDLKITIILASTKSDNPLYIYVVFYIKIYPNRPPCKNNLKRLDESFTIM</sequence>
<dbReference type="Proteomes" id="UP000276133">
    <property type="component" value="Unassembled WGS sequence"/>
</dbReference>
<evidence type="ECO:0000313" key="1">
    <source>
        <dbReference type="EMBL" id="RNA37516.1"/>
    </source>
</evidence>
<accession>A0A3M7SP54</accession>
<protein>
    <submittedName>
        <fullName evidence="1">Uncharacterized protein</fullName>
    </submittedName>
</protein>